<dbReference type="SUPFAM" id="SSF53335">
    <property type="entry name" value="S-adenosyl-L-methionine-dependent methyltransferases"/>
    <property type="match status" value="1"/>
</dbReference>
<evidence type="ECO:0000313" key="5">
    <source>
        <dbReference type="Proteomes" id="UP000051952"/>
    </source>
</evidence>
<dbReference type="PANTHER" id="PTHR21008:SF0">
    <property type="entry name" value="S-ADENOSYLMETHIONINE SENSOR UPSTREAM OF MTORC1"/>
    <property type="match status" value="1"/>
</dbReference>
<dbReference type="Proteomes" id="UP000051952">
    <property type="component" value="Unassembled WGS sequence"/>
</dbReference>
<dbReference type="GO" id="GO:1904262">
    <property type="term" value="P:negative regulation of TORC1 signaling"/>
    <property type="evidence" value="ECO:0007669"/>
    <property type="project" value="TreeGrafter"/>
</dbReference>
<sequence>IFTIDALFSKCQESTTLVIELVKRYFFSGAVGAGATVVCERGATALKQLRRDFFQTVGRVMNSEELAQATVEVQDEYSAVGRLVSILDVGSCHGPLQTLVDNDRDLASILEVISLDLCPSRPHVVQADWLTYSVDEGSTDVVLMCYMLSFLPDGYLRWHACHKAAVTLAPGGLFIIMEPKRGVRRSKWGHRWAQILKLTLGFHFVREEQRTHTVVLLFSKPVSGMNITNSFEALNFHD</sequence>
<dbReference type="InterPro" id="IPR029063">
    <property type="entry name" value="SAM-dependent_MTases_sf"/>
</dbReference>
<protein>
    <submittedName>
        <fullName evidence="4">Membrane-associated methyltransferase-like protein, putative</fullName>
    </submittedName>
</protein>
<organism evidence="4 5">
    <name type="scientific">Bodo saltans</name>
    <name type="common">Flagellated protozoan</name>
    <dbReference type="NCBI Taxonomy" id="75058"/>
    <lineage>
        <taxon>Eukaryota</taxon>
        <taxon>Discoba</taxon>
        <taxon>Euglenozoa</taxon>
        <taxon>Kinetoplastea</taxon>
        <taxon>Metakinetoplastina</taxon>
        <taxon>Eubodonida</taxon>
        <taxon>Bodonidae</taxon>
        <taxon>Bodo</taxon>
    </lineage>
</organism>
<dbReference type="InterPro" id="IPR021867">
    <property type="entry name" value="Bmt2/SAMTOR"/>
</dbReference>
<proteinExistence type="predicted"/>
<feature type="non-terminal residue" evidence="4">
    <location>
        <position position="1"/>
    </location>
</feature>
<gene>
    <name evidence="4" type="ORF">BSAL_01120</name>
</gene>
<name>A0A0S4KM37_BODSA</name>
<keyword evidence="3" id="KW-0949">S-adenosyl-L-methionine</keyword>
<evidence type="ECO:0000313" key="4">
    <source>
        <dbReference type="EMBL" id="CUI14660.1"/>
    </source>
</evidence>
<dbReference type="VEuPathDB" id="TriTrypDB:BSAL_01120"/>
<dbReference type="Gene3D" id="3.40.50.150">
    <property type="entry name" value="Vaccinia Virus protein VP39"/>
    <property type="match status" value="1"/>
</dbReference>
<dbReference type="PANTHER" id="PTHR21008">
    <property type="entry name" value="S-ADENOSYLMETHIONINE SENSOR UPSTREAM OF MTORC1-RELATED"/>
    <property type="match status" value="1"/>
</dbReference>
<reference evidence="5" key="1">
    <citation type="submission" date="2015-09" db="EMBL/GenBank/DDBJ databases">
        <authorList>
            <consortium name="Pathogen Informatics"/>
        </authorList>
    </citation>
    <scope>NUCLEOTIDE SEQUENCE [LARGE SCALE GENOMIC DNA]</scope>
    <source>
        <strain evidence="5">Lake Konstanz</strain>
    </source>
</reference>
<evidence type="ECO:0000256" key="1">
    <source>
        <dbReference type="ARBA" id="ARBA00022603"/>
    </source>
</evidence>
<evidence type="ECO:0000256" key="3">
    <source>
        <dbReference type="ARBA" id="ARBA00022691"/>
    </source>
</evidence>
<dbReference type="EMBL" id="CYKH01001474">
    <property type="protein sequence ID" value="CUI14660.1"/>
    <property type="molecule type" value="Genomic_DNA"/>
</dbReference>
<keyword evidence="5" id="KW-1185">Reference proteome</keyword>
<dbReference type="GO" id="GO:0008168">
    <property type="term" value="F:methyltransferase activity"/>
    <property type="evidence" value="ECO:0007669"/>
    <property type="project" value="UniProtKB-KW"/>
</dbReference>
<dbReference type="GO" id="GO:0032259">
    <property type="term" value="P:methylation"/>
    <property type="evidence" value="ECO:0007669"/>
    <property type="project" value="UniProtKB-KW"/>
</dbReference>
<dbReference type="AlphaFoldDB" id="A0A0S4KM37"/>
<keyword evidence="1 4" id="KW-0489">Methyltransferase</keyword>
<dbReference type="OrthoDB" id="5954793at2759"/>
<keyword evidence="2 4" id="KW-0808">Transferase</keyword>
<accession>A0A0S4KM37</accession>
<dbReference type="CDD" id="cd02440">
    <property type="entry name" value="AdoMet_MTases"/>
    <property type="match status" value="1"/>
</dbReference>
<evidence type="ECO:0000256" key="2">
    <source>
        <dbReference type="ARBA" id="ARBA00022679"/>
    </source>
</evidence>